<dbReference type="RefSeq" id="WP_277864542.1">
    <property type="nucleotide sequence ID" value="NZ_JARRAG010000003.1"/>
</dbReference>
<gene>
    <name evidence="6" type="ORF">PZE19_30985</name>
</gene>
<dbReference type="InterPro" id="IPR050465">
    <property type="entry name" value="UPF0194_transport"/>
</dbReference>
<dbReference type="InterPro" id="IPR059052">
    <property type="entry name" value="HH_YbhG-like"/>
</dbReference>
<evidence type="ECO:0000256" key="2">
    <source>
        <dbReference type="ARBA" id="ARBA00023054"/>
    </source>
</evidence>
<dbReference type="Pfam" id="PF25881">
    <property type="entry name" value="HH_YBHG"/>
    <property type="match status" value="1"/>
</dbReference>
<feature type="domain" description="YbhG-like alpha-helical hairpin" evidence="5">
    <location>
        <begin position="92"/>
        <end position="216"/>
    </location>
</feature>
<evidence type="ECO:0000313" key="7">
    <source>
        <dbReference type="Proteomes" id="UP001216907"/>
    </source>
</evidence>
<dbReference type="PANTHER" id="PTHR32347">
    <property type="entry name" value="EFFLUX SYSTEM COMPONENT YKNX-RELATED"/>
    <property type="match status" value="1"/>
</dbReference>
<keyword evidence="7" id="KW-1185">Reference proteome</keyword>
<evidence type="ECO:0000256" key="3">
    <source>
        <dbReference type="SAM" id="Coils"/>
    </source>
</evidence>
<dbReference type="Gene3D" id="2.40.50.100">
    <property type="match status" value="2"/>
</dbReference>
<reference evidence="6 7" key="1">
    <citation type="submission" date="2023-03" db="EMBL/GenBank/DDBJ databases">
        <title>Paludisphaera mucosa sp. nov. a novel planctomycete from northern fen.</title>
        <authorList>
            <person name="Ivanova A."/>
        </authorList>
    </citation>
    <scope>NUCLEOTIDE SEQUENCE [LARGE SCALE GENOMIC DNA]</scope>
    <source>
        <strain evidence="6 7">Pla2</strain>
    </source>
</reference>
<dbReference type="SUPFAM" id="SSF111369">
    <property type="entry name" value="HlyD-like secretion proteins"/>
    <property type="match status" value="3"/>
</dbReference>
<keyword evidence="2 3" id="KW-0175">Coiled coil</keyword>
<protein>
    <submittedName>
        <fullName evidence="6">Efflux RND transporter periplasmic adaptor subunit</fullName>
    </submittedName>
</protein>
<evidence type="ECO:0000256" key="4">
    <source>
        <dbReference type="SAM" id="MobiDB-lite"/>
    </source>
</evidence>
<feature type="coiled-coil region" evidence="3">
    <location>
        <begin position="100"/>
        <end position="153"/>
    </location>
</feature>
<dbReference type="Gene3D" id="2.40.30.170">
    <property type="match status" value="1"/>
</dbReference>
<accession>A0ABT6FLH7</accession>
<feature type="region of interest" description="Disordered" evidence="4">
    <location>
        <begin position="363"/>
        <end position="386"/>
    </location>
</feature>
<dbReference type="EMBL" id="JARRAG010000003">
    <property type="protein sequence ID" value="MDG3008215.1"/>
    <property type="molecule type" value="Genomic_DNA"/>
</dbReference>
<sequence length="386" mass="41983">MFTRRIIPLVALAGVVYSIVSVVLGAKTPEPSKPVIEPHARPVKERMLAGSGLVEARKENIPIGASIPGVVVEVFVKKGDRVKRGDPLFLVDDREIRGQMGVKEAQLESARAQLHKLEAAPRPEDLPPLEAAVEEARARLDDAEIALGRTQKLSNRNAVTPSDLDKDRFAYQAAKAALARSQAELDRTKKGAWREDLDIAEAAVKLAQSELQSCRLILDRHTVRAPIGGDVLQLNIRPGQFAATNWNEPMIVLGDVDRLHVRVDVDENDVPLFDEGSAATAYLKGRSHGRYALKLEYVEPYMIPKQSLTGSASERVDTRVLRVVYSLPDGCRGSVHVGQQMDVYIKVPKERWDASFDAVGRPADPFADASAPAPAAPAAAPTGPKA</sequence>
<name>A0ABT6FLH7_9BACT</name>
<dbReference type="Gene3D" id="1.10.287.470">
    <property type="entry name" value="Helix hairpin bin"/>
    <property type="match status" value="3"/>
</dbReference>
<organism evidence="6 7">
    <name type="scientific">Paludisphaera mucosa</name>
    <dbReference type="NCBI Taxonomy" id="3030827"/>
    <lineage>
        <taxon>Bacteria</taxon>
        <taxon>Pseudomonadati</taxon>
        <taxon>Planctomycetota</taxon>
        <taxon>Planctomycetia</taxon>
        <taxon>Isosphaerales</taxon>
        <taxon>Isosphaeraceae</taxon>
        <taxon>Paludisphaera</taxon>
    </lineage>
</organism>
<dbReference type="Proteomes" id="UP001216907">
    <property type="component" value="Unassembled WGS sequence"/>
</dbReference>
<dbReference type="PANTHER" id="PTHR32347:SF23">
    <property type="entry name" value="BLL5650 PROTEIN"/>
    <property type="match status" value="1"/>
</dbReference>
<comment type="subcellular location">
    <subcellularLocation>
        <location evidence="1">Cell envelope</location>
    </subcellularLocation>
</comment>
<evidence type="ECO:0000256" key="1">
    <source>
        <dbReference type="ARBA" id="ARBA00004196"/>
    </source>
</evidence>
<evidence type="ECO:0000259" key="5">
    <source>
        <dbReference type="Pfam" id="PF25881"/>
    </source>
</evidence>
<comment type="caution">
    <text evidence="6">The sequence shown here is derived from an EMBL/GenBank/DDBJ whole genome shotgun (WGS) entry which is preliminary data.</text>
</comment>
<evidence type="ECO:0000313" key="6">
    <source>
        <dbReference type="EMBL" id="MDG3008215.1"/>
    </source>
</evidence>
<proteinExistence type="predicted"/>